<feature type="active site" evidence="4">
    <location>
        <position position="179"/>
    </location>
</feature>
<dbReference type="GO" id="GO:0050661">
    <property type="term" value="F:NADP binding"/>
    <property type="evidence" value="ECO:0007669"/>
    <property type="project" value="InterPro"/>
</dbReference>
<dbReference type="GO" id="GO:0051287">
    <property type="term" value="F:NAD binding"/>
    <property type="evidence" value="ECO:0007669"/>
    <property type="project" value="InterPro"/>
</dbReference>
<dbReference type="InterPro" id="IPR013328">
    <property type="entry name" value="6PGD_dom2"/>
</dbReference>
<feature type="domain" description="3-hydroxyisobutyrate dehydrogenase-like NAD-binding" evidence="6">
    <location>
        <begin position="173"/>
        <end position="292"/>
    </location>
</feature>
<dbReference type="Gene3D" id="1.10.1040.10">
    <property type="entry name" value="N-(1-d-carboxylethyl)-l-norvaline Dehydrogenase, domain 2"/>
    <property type="match status" value="1"/>
</dbReference>
<dbReference type="PROSITE" id="PS00895">
    <property type="entry name" value="3_HYDROXYISOBUT_DH"/>
    <property type="match status" value="1"/>
</dbReference>
<keyword evidence="8" id="KW-1185">Reference proteome</keyword>
<dbReference type="InterPro" id="IPR029154">
    <property type="entry name" value="HIBADH-like_NADP-bd"/>
</dbReference>
<evidence type="ECO:0000256" key="2">
    <source>
        <dbReference type="ARBA" id="ARBA00023002"/>
    </source>
</evidence>
<protein>
    <submittedName>
        <fullName evidence="7">2-hydroxy-3-oxopropionate reductase</fullName>
    </submittedName>
</protein>
<dbReference type="Pfam" id="PF14833">
    <property type="entry name" value="NAD_binding_11"/>
    <property type="match status" value="1"/>
</dbReference>
<dbReference type="KEGG" id="htl:HPTL_0538"/>
<comment type="similarity">
    <text evidence="1">Belongs to the HIBADH-related family.</text>
</comment>
<dbReference type="Proteomes" id="UP000262004">
    <property type="component" value="Chromosome"/>
</dbReference>
<dbReference type="InterPro" id="IPR002204">
    <property type="entry name" value="3-OH-isobutyrate_DH-rel_CS"/>
</dbReference>
<proteinExistence type="inferred from homology"/>
<dbReference type="PIRSF" id="PIRSF000103">
    <property type="entry name" value="HIBADH"/>
    <property type="match status" value="1"/>
</dbReference>
<dbReference type="InterPro" id="IPR036291">
    <property type="entry name" value="NAD(P)-bd_dom_sf"/>
</dbReference>
<sequence length="303" mass="31348">MQEGITMAKQKVGFIGLGLMGRPMALNLLKAGFEVHVWARRSESMQPLLDAGAHGAASPAALAEAVPVTISMVADAPDVAEVTLGPNGVVQGARAGHIHVDMSTIAPGAAKEIAAQLAERGVRMLDAPVSGGEVGAIEGTLTIMVGGDEVAFQEALPFFEAMGKRVTYVGASGAGQVAKACNQVLTGVTVVAVAEALNLARAAGVDPERVREALLGGSAYSKVLENHGARMLARNFRPGFKAWMHQKDMRIVLDEAHRLNVPTLTSAVAAQLFNAVVGSGKGEEDSIAVLQILEAMSGANPET</sequence>
<organism evidence="7 8">
    <name type="scientific">Hydrogenophilus thermoluteolus</name>
    <name type="common">Pseudomonas hydrogenothermophila</name>
    <dbReference type="NCBI Taxonomy" id="297"/>
    <lineage>
        <taxon>Bacteria</taxon>
        <taxon>Pseudomonadati</taxon>
        <taxon>Pseudomonadota</taxon>
        <taxon>Hydrogenophilia</taxon>
        <taxon>Hydrogenophilales</taxon>
        <taxon>Hydrogenophilaceae</taxon>
        <taxon>Hydrogenophilus</taxon>
    </lineage>
</organism>
<dbReference type="GO" id="GO:0016491">
    <property type="term" value="F:oxidoreductase activity"/>
    <property type="evidence" value="ECO:0007669"/>
    <property type="project" value="UniProtKB-KW"/>
</dbReference>
<name>A0A2Z6DWI0_HYDTE</name>
<dbReference type="InterPro" id="IPR008927">
    <property type="entry name" value="6-PGluconate_DH-like_C_sf"/>
</dbReference>
<dbReference type="GO" id="GO:0016054">
    <property type="term" value="P:organic acid catabolic process"/>
    <property type="evidence" value="ECO:0007669"/>
    <property type="project" value="UniProtKB-ARBA"/>
</dbReference>
<dbReference type="Pfam" id="PF03446">
    <property type="entry name" value="NAD_binding_2"/>
    <property type="match status" value="1"/>
</dbReference>
<accession>A0A2Z6DWI0</accession>
<reference evidence="7 8" key="1">
    <citation type="submission" date="2018-04" db="EMBL/GenBank/DDBJ databases">
        <title>Complete genome sequence of Hydrogenophilus thermoluteolus TH-1.</title>
        <authorList>
            <person name="Arai H."/>
        </authorList>
    </citation>
    <scope>NUCLEOTIDE SEQUENCE [LARGE SCALE GENOMIC DNA]</scope>
    <source>
        <strain evidence="7 8">TH-1</strain>
    </source>
</reference>
<gene>
    <name evidence="7" type="ORF">HPTL_0538</name>
</gene>
<evidence type="ECO:0000256" key="1">
    <source>
        <dbReference type="ARBA" id="ARBA00009080"/>
    </source>
</evidence>
<evidence type="ECO:0000256" key="3">
    <source>
        <dbReference type="ARBA" id="ARBA00023027"/>
    </source>
</evidence>
<dbReference type="InterPro" id="IPR006115">
    <property type="entry name" value="6PGDH_NADP-bd"/>
</dbReference>
<dbReference type="InterPro" id="IPR015815">
    <property type="entry name" value="HIBADH-related"/>
</dbReference>
<dbReference type="EMBL" id="AP018558">
    <property type="protein sequence ID" value="BBD76806.1"/>
    <property type="molecule type" value="Genomic_DNA"/>
</dbReference>
<evidence type="ECO:0000313" key="7">
    <source>
        <dbReference type="EMBL" id="BBD76806.1"/>
    </source>
</evidence>
<dbReference type="SUPFAM" id="SSF48179">
    <property type="entry name" value="6-phosphogluconate dehydrogenase C-terminal domain-like"/>
    <property type="match status" value="1"/>
</dbReference>
<dbReference type="PANTHER" id="PTHR43060:SF15">
    <property type="entry name" value="3-HYDROXYISOBUTYRATE DEHYDROGENASE-LIKE 1, MITOCHONDRIAL-RELATED"/>
    <property type="match status" value="1"/>
</dbReference>
<keyword evidence="3" id="KW-0520">NAD</keyword>
<evidence type="ECO:0000313" key="8">
    <source>
        <dbReference type="Proteomes" id="UP000262004"/>
    </source>
</evidence>
<dbReference type="PANTHER" id="PTHR43060">
    <property type="entry name" value="3-HYDROXYISOBUTYRATE DEHYDROGENASE-LIKE 1, MITOCHONDRIAL-RELATED"/>
    <property type="match status" value="1"/>
</dbReference>
<dbReference type="AlphaFoldDB" id="A0A2Z6DWI0"/>
<keyword evidence="2" id="KW-0560">Oxidoreductase</keyword>
<evidence type="ECO:0000259" key="5">
    <source>
        <dbReference type="Pfam" id="PF03446"/>
    </source>
</evidence>
<evidence type="ECO:0000259" key="6">
    <source>
        <dbReference type="Pfam" id="PF14833"/>
    </source>
</evidence>
<evidence type="ECO:0000256" key="4">
    <source>
        <dbReference type="PIRSR" id="PIRSR000103-1"/>
    </source>
</evidence>
<dbReference type="SUPFAM" id="SSF51735">
    <property type="entry name" value="NAD(P)-binding Rossmann-fold domains"/>
    <property type="match status" value="1"/>
</dbReference>
<feature type="domain" description="6-phosphogluconate dehydrogenase NADP-binding" evidence="5">
    <location>
        <begin position="11"/>
        <end position="170"/>
    </location>
</feature>
<dbReference type="Gene3D" id="3.40.50.720">
    <property type="entry name" value="NAD(P)-binding Rossmann-like Domain"/>
    <property type="match status" value="1"/>
</dbReference>